<sequence length="271" mass="29042">MTTQEKTILVCGIGEIASATARRLAGEGYAVAIHQETPPATLRRLMSFSDAWFDVQASLDGFSARRADTSSEFLLGLQTGEFIPILTQRFVDVTERWPWDIIVATADDGEAPPEPLLNLAEFTIGVGPEFSVGRDCHVAIQTEGRDPGAIVREGAPPRFPKSPVEETSRILAGACGVFRARQTIGSCVRAGDMLGEIDDAPVYSPVAGRIKGLARKGLAVRDGTAVAEICRSDAGQVAGMGERSVLIARGVAFAIEAELEGWTPLQFENWL</sequence>
<organism evidence="1 2">
    <name type="scientific">Methylocystis heyeri</name>
    <dbReference type="NCBI Taxonomy" id="391905"/>
    <lineage>
        <taxon>Bacteria</taxon>
        <taxon>Pseudomonadati</taxon>
        <taxon>Pseudomonadota</taxon>
        <taxon>Alphaproteobacteria</taxon>
        <taxon>Hyphomicrobiales</taxon>
        <taxon>Methylocystaceae</taxon>
        <taxon>Methylocystis</taxon>
    </lineage>
</organism>
<evidence type="ECO:0008006" key="3">
    <source>
        <dbReference type="Google" id="ProtNLM"/>
    </source>
</evidence>
<accession>A0A6B8KM29</accession>
<reference evidence="1 2" key="1">
    <citation type="submission" date="2019-11" db="EMBL/GenBank/DDBJ databases">
        <title>The genome sequence of Methylocystis heyeri.</title>
        <authorList>
            <person name="Oshkin I.Y."/>
            <person name="Miroshnikov K."/>
            <person name="Dedysh S.N."/>
        </authorList>
    </citation>
    <scope>NUCLEOTIDE SEQUENCE [LARGE SCALE GENOMIC DNA]</scope>
    <source>
        <strain evidence="1 2">H2</strain>
    </source>
</reference>
<dbReference type="Proteomes" id="UP000309061">
    <property type="component" value="Chromosome"/>
</dbReference>
<dbReference type="AlphaFoldDB" id="A0A6B8KM29"/>
<name>A0A6B8KM29_9HYPH</name>
<evidence type="ECO:0000313" key="2">
    <source>
        <dbReference type="Proteomes" id="UP000309061"/>
    </source>
</evidence>
<proteinExistence type="predicted"/>
<evidence type="ECO:0000313" key="1">
    <source>
        <dbReference type="EMBL" id="QGM47898.1"/>
    </source>
</evidence>
<dbReference type="OrthoDB" id="9815497at2"/>
<keyword evidence="2" id="KW-1185">Reference proteome</keyword>
<protein>
    <recommendedName>
        <fullName evidence="3">EF2563 family selenium-dependent molybdenum hydroxylase system protein</fullName>
    </recommendedName>
</protein>
<dbReference type="EMBL" id="CP046052">
    <property type="protein sequence ID" value="QGM47898.1"/>
    <property type="molecule type" value="Genomic_DNA"/>
</dbReference>
<dbReference type="KEGG" id="mhey:H2LOC_001195"/>
<gene>
    <name evidence="1" type="ORF">H2LOC_001195</name>
</gene>